<dbReference type="InterPro" id="IPR019519">
    <property type="entry name" value="Elp5"/>
</dbReference>
<accession>A0A9Q0N2Y4</accession>
<dbReference type="PANTHER" id="PTHR15641">
    <property type="entry name" value="ELONGATOR COMPLEX PROTEIN 5"/>
    <property type="match status" value="1"/>
</dbReference>
<comment type="caution">
    <text evidence="10">The sequence shown here is derived from an EMBL/GenBank/DDBJ whole genome shotgun (WGS) entry which is preliminary data.</text>
</comment>
<dbReference type="GO" id="GO:0005634">
    <property type="term" value="C:nucleus"/>
    <property type="evidence" value="ECO:0007669"/>
    <property type="project" value="UniProtKB-SubCell"/>
</dbReference>
<dbReference type="EMBL" id="WJQU01000002">
    <property type="protein sequence ID" value="KAJ6641856.1"/>
    <property type="molecule type" value="Genomic_DNA"/>
</dbReference>
<evidence type="ECO:0000313" key="11">
    <source>
        <dbReference type="Proteomes" id="UP001151699"/>
    </source>
</evidence>
<proteinExistence type="inferred from homology"/>
<keyword evidence="8" id="KW-0539">Nucleus</keyword>
<organism evidence="10 11">
    <name type="scientific">Pseudolycoriella hygida</name>
    <dbReference type="NCBI Taxonomy" id="35572"/>
    <lineage>
        <taxon>Eukaryota</taxon>
        <taxon>Metazoa</taxon>
        <taxon>Ecdysozoa</taxon>
        <taxon>Arthropoda</taxon>
        <taxon>Hexapoda</taxon>
        <taxon>Insecta</taxon>
        <taxon>Pterygota</taxon>
        <taxon>Neoptera</taxon>
        <taxon>Endopterygota</taxon>
        <taxon>Diptera</taxon>
        <taxon>Nematocera</taxon>
        <taxon>Sciaroidea</taxon>
        <taxon>Sciaridae</taxon>
        <taxon>Pseudolycoriella</taxon>
    </lineage>
</organism>
<keyword evidence="11" id="KW-1185">Reference proteome</keyword>
<dbReference type="AlphaFoldDB" id="A0A9Q0N2Y4"/>
<dbReference type="Proteomes" id="UP001151699">
    <property type="component" value="Chromosome B"/>
</dbReference>
<evidence type="ECO:0000256" key="9">
    <source>
        <dbReference type="SAM" id="MobiDB-lite"/>
    </source>
</evidence>
<evidence type="ECO:0000256" key="3">
    <source>
        <dbReference type="ARBA" id="ARBA00005043"/>
    </source>
</evidence>
<sequence>MSERARKQTACFKMITNYLVGKFVLFVDHTNLERISHKLIQSWFTSTELVNIISLQPLVPLRAEPISLPSVFSESQPDKFLYLPLAEMCQTYNISEVFQLIHRHKTKQTIKQMFGWASVKNIEAEFLIPYLEYLANVVVTIKDSVNLSIVTRKSSGSVTKKLFQYQYRDGDFQVKEVKQEIVTKTAEPTIEPESLTTFKINVDEEEMVARNALKLPYERSSDNQKAESKIIYHPDSDDDIDEEDPDDDLDI</sequence>
<comment type="subcellular location">
    <subcellularLocation>
        <location evidence="2">Cytoplasm</location>
    </subcellularLocation>
    <subcellularLocation>
        <location evidence="1">Nucleus</location>
    </subcellularLocation>
</comment>
<evidence type="ECO:0000313" key="10">
    <source>
        <dbReference type="EMBL" id="KAJ6641856.1"/>
    </source>
</evidence>
<dbReference type="Pfam" id="PF10483">
    <property type="entry name" value="Elong_Iki1"/>
    <property type="match status" value="1"/>
</dbReference>
<dbReference type="GO" id="GO:0005829">
    <property type="term" value="C:cytosol"/>
    <property type="evidence" value="ECO:0007669"/>
    <property type="project" value="TreeGrafter"/>
</dbReference>
<evidence type="ECO:0000256" key="5">
    <source>
        <dbReference type="ARBA" id="ARBA00020264"/>
    </source>
</evidence>
<feature type="region of interest" description="Disordered" evidence="9">
    <location>
        <begin position="218"/>
        <end position="251"/>
    </location>
</feature>
<dbReference type="GO" id="GO:0033588">
    <property type="term" value="C:elongator holoenzyme complex"/>
    <property type="evidence" value="ECO:0007669"/>
    <property type="project" value="InterPro"/>
</dbReference>
<keyword evidence="6" id="KW-0963">Cytoplasm</keyword>
<dbReference type="GO" id="GO:0002098">
    <property type="term" value="P:tRNA wobble uridine modification"/>
    <property type="evidence" value="ECO:0007669"/>
    <property type="project" value="InterPro"/>
</dbReference>
<feature type="compositionally biased region" description="Acidic residues" evidence="9">
    <location>
        <begin position="236"/>
        <end position="251"/>
    </location>
</feature>
<gene>
    <name evidence="10" type="ORF">Bhyg_06801</name>
</gene>
<evidence type="ECO:0000256" key="1">
    <source>
        <dbReference type="ARBA" id="ARBA00004123"/>
    </source>
</evidence>
<keyword evidence="7" id="KW-0819">tRNA processing</keyword>
<evidence type="ECO:0000256" key="7">
    <source>
        <dbReference type="ARBA" id="ARBA00022694"/>
    </source>
</evidence>
<reference evidence="10" key="1">
    <citation type="submission" date="2022-07" db="EMBL/GenBank/DDBJ databases">
        <authorList>
            <person name="Trinca V."/>
            <person name="Uliana J.V.C."/>
            <person name="Torres T.T."/>
            <person name="Ward R.J."/>
            <person name="Monesi N."/>
        </authorList>
    </citation>
    <scope>NUCLEOTIDE SEQUENCE</scope>
    <source>
        <strain evidence="10">HSMRA1968</strain>
        <tissue evidence="10">Whole embryos</tissue>
    </source>
</reference>
<evidence type="ECO:0000256" key="8">
    <source>
        <dbReference type="ARBA" id="ARBA00023242"/>
    </source>
</evidence>
<dbReference type="OrthoDB" id="166907at2759"/>
<feature type="compositionally biased region" description="Basic and acidic residues" evidence="9">
    <location>
        <begin position="218"/>
        <end position="235"/>
    </location>
</feature>
<comment type="pathway">
    <text evidence="3">tRNA modification; 5-methoxycarbonylmethyl-2-thiouridine-tRNA biosynthesis.</text>
</comment>
<protein>
    <recommendedName>
        <fullName evidence="5">Elongator complex protein 5</fullName>
    </recommendedName>
</protein>
<name>A0A9Q0N2Y4_9DIPT</name>
<dbReference type="GO" id="GO:0000049">
    <property type="term" value="F:tRNA binding"/>
    <property type="evidence" value="ECO:0007669"/>
    <property type="project" value="TreeGrafter"/>
</dbReference>
<evidence type="ECO:0000256" key="4">
    <source>
        <dbReference type="ARBA" id="ARBA00009567"/>
    </source>
</evidence>
<dbReference type="PANTHER" id="PTHR15641:SF1">
    <property type="entry name" value="ELONGATOR COMPLEX PROTEIN 5"/>
    <property type="match status" value="1"/>
</dbReference>
<comment type="similarity">
    <text evidence="4">Belongs to the ELP5 family.</text>
</comment>
<evidence type="ECO:0000256" key="6">
    <source>
        <dbReference type="ARBA" id="ARBA00022490"/>
    </source>
</evidence>
<evidence type="ECO:0000256" key="2">
    <source>
        <dbReference type="ARBA" id="ARBA00004496"/>
    </source>
</evidence>